<accession>A0A1X7R9S7</accession>
<proteinExistence type="predicted"/>
<sequence>MHNAIKENNQLSEANSSSDQEDLTCRIYYVENHNIRERIFQLSEITDDVLHPLLTEINGCILIMVIGGNNGVHEDLLSSYNEWLSIMGNPVEATDRFESVSFCGFTFTDISDIKKFTYHEVKNFTVIVGHTPDISFHLNEILLLESPEGSAIQVNSLRLLYLKYYSIVLIKCLMQLSYPIEDICESKELEKYEDGIEKITRILQDTWVIDFILNCFYMKSDNNYAMRHYVQERQKNVT</sequence>
<dbReference type="Proteomes" id="UP000196158">
    <property type="component" value="Unassembled WGS sequence"/>
</dbReference>
<keyword evidence="2" id="KW-1185">Reference proteome</keyword>
<evidence type="ECO:0000313" key="1">
    <source>
        <dbReference type="EMBL" id="SMN22417.1"/>
    </source>
</evidence>
<reference evidence="1 2" key="1">
    <citation type="submission" date="2017-04" db="EMBL/GenBank/DDBJ databases">
        <authorList>
            <person name="Afonso C.L."/>
            <person name="Miller P.J."/>
            <person name="Scott M.A."/>
            <person name="Spackman E."/>
            <person name="Goraichik I."/>
            <person name="Dimitrov K.M."/>
            <person name="Suarez D.L."/>
            <person name="Swayne D.E."/>
        </authorList>
    </citation>
    <scope>NUCLEOTIDE SEQUENCE [LARGE SCALE GENOMIC DNA]</scope>
</reference>
<organism evidence="1 2">
    <name type="scientific">Maudiozyma saulgeensis</name>
    <dbReference type="NCBI Taxonomy" id="1789683"/>
    <lineage>
        <taxon>Eukaryota</taxon>
        <taxon>Fungi</taxon>
        <taxon>Dikarya</taxon>
        <taxon>Ascomycota</taxon>
        <taxon>Saccharomycotina</taxon>
        <taxon>Saccharomycetes</taxon>
        <taxon>Saccharomycetales</taxon>
        <taxon>Saccharomycetaceae</taxon>
        <taxon>Maudiozyma</taxon>
    </lineage>
</organism>
<protein>
    <submittedName>
        <fullName evidence="1">Uncharacterized protein</fullName>
    </submittedName>
</protein>
<gene>
    <name evidence="1" type="ORF">KASA_0H02222G</name>
</gene>
<dbReference type="EMBL" id="FXLY01000011">
    <property type="protein sequence ID" value="SMN22417.1"/>
    <property type="molecule type" value="Genomic_DNA"/>
</dbReference>
<name>A0A1X7R9S7_9SACH</name>
<dbReference type="AlphaFoldDB" id="A0A1X7R9S7"/>
<evidence type="ECO:0000313" key="2">
    <source>
        <dbReference type="Proteomes" id="UP000196158"/>
    </source>
</evidence>